<keyword evidence="2 10" id="KW-0479">Metal-binding</keyword>
<dbReference type="RefSeq" id="XP_018825623.1">
    <property type="nucleotide sequence ID" value="XM_018970078.2"/>
</dbReference>
<evidence type="ECO:0000259" key="11">
    <source>
        <dbReference type="PROSITE" id="PS51471"/>
    </source>
</evidence>
<evidence type="ECO:0000256" key="9">
    <source>
        <dbReference type="ARBA" id="ARBA00066708"/>
    </source>
</evidence>
<protein>
    <recommendedName>
        <fullName evidence="9">gibberellin 2beta-dioxygenase</fullName>
        <ecNumber evidence="9">1.14.11.13</ecNumber>
    </recommendedName>
</protein>
<dbReference type="Proteomes" id="UP000235220">
    <property type="component" value="Chromosome 12"/>
</dbReference>
<dbReference type="InterPro" id="IPR026992">
    <property type="entry name" value="DIOX_N"/>
</dbReference>
<dbReference type="PROSITE" id="PS51471">
    <property type="entry name" value="FE2OG_OXY"/>
    <property type="match status" value="1"/>
</dbReference>
<evidence type="ECO:0000256" key="3">
    <source>
        <dbReference type="ARBA" id="ARBA00022964"/>
    </source>
</evidence>
<dbReference type="GO" id="GO:0045543">
    <property type="term" value="F:gibberellin 2-beta-dioxygenase activity"/>
    <property type="evidence" value="ECO:0000318"/>
    <property type="project" value="GO_Central"/>
</dbReference>
<dbReference type="InterPro" id="IPR027443">
    <property type="entry name" value="IPNS-like_sf"/>
</dbReference>
<evidence type="ECO:0000256" key="1">
    <source>
        <dbReference type="ARBA" id="ARBA00004972"/>
    </source>
</evidence>
<dbReference type="InterPro" id="IPR005123">
    <property type="entry name" value="Oxoglu/Fe-dep_dioxygenase_dom"/>
</dbReference>
<dbReference type="Gene3D" id="2.60.120.330">
    <property type="entry name" value="B-lactam Antibiotic, Isopenicillin N Synthase, Chain"/>
    <property type="match status" value="1"/>
</dbReference>
<dbReference type="Pfam" id="PF14226">
    <property type="entry name" value="DIOX_N"/>
    <property type="match status" value="1"/>
</dbReference>
<sequence>MVVVPSPTQLSTEKLRAVDLPIVDLSADRAEVSKLIVKACEEYGFFKVINHGVPEDIIVKLEQEGRDFFALPVSEKQRAGPANPLGYGCKSIGFNGDKGEVEYLTLNTNPLSIAQRSKTISINDPSKFSNAASGYIEAVEGLACELLELMAEGMLIPDTSVFSKLIRDVDNDSILRLNHYPPLQAVECKDWDTSPTYADSHKVGFGEHSDPQILTLLRSNDVGGLQISVENGVWIPVPPDPTAFWVNVGDMLQAMTNGRFVSVRHRALTNVSKSRMSMAYLGAPPLHAWISAPPEMVTPNSLSLYRPFTWAEYKKTTYSLSLGDTRLHLFRASCTDHAGAGVA</sequence>
<dbReference type="SUPFAM" id="SSF51197">
    <property type="entry name" value="Clavaminate synthase-like"/>
    <property type="match status" value="1"/>
</dbReference>
<evidence type="ECO:0000256" key="4">
    <source>
        <dbReference type="ARBA" id="ARBA00023002"/>
    </source>
</evidence>
<feature type="domain" description="Fe2OG dioxygenase" evidence="11">
    <location>
        <begin position="170"/>
        <end position="284"/>
    </location>
</feature>
<dbReference type="PANTHER" id="PTHR47990">
    <property type="entry name" value="2-OXOGLUTARATE (2OG) AND FE(II)-DEPENDENT OXYGENASE SUPERFAMILY PROTEIN-RELATED"/>
    <property type="match status" value="1"/>
</dbReference>
<dbReference type="EC" id="1.14.11.13" evidence="9"/>
<dbReference type="GO" id="GO:0045487">
    <property type="term" value="P:gibberellin catabolic process"/>
    <property type="evidence" value="ECO:0000318"/>
    <property type="project" value="GO_Central"/>
</dbReference>
<dbReference type="STRING" id="51240.A0A2I4F1U3"/>
<evidence type="ECO:0000256" key="10">
    <source>
        <dbReference type="RuleBase" id="RU003682"/>
    </source>
</evidence>
<dbReference type="KEGG" id="jre:108994756"/>
<organism evidence="12 13">
    <name type="scientific">Juglans regia</name>
    <name type="common">English walnut</name>
    <dbReference type="NCBI Taxonomy" id="51240"/>
    <lineage>
        <taxon>Eukaryota</taxon>
        <taxon>Viridiplantae</taxon>
        <taxon>Streptophyta</taxon>
        <taxon>Embryophyta</taxon>
        <taxon>Tracheophyta</taxon>
        <taxon>Spermatophyta</taxon>
        <taxon>Magnoliopsida</taxon>
        <taxon>eudicotyledons</taxon>
        <taxon>Gunneridae</taxon>
        <taxon>Pentapetalae</taxon>
        <taxon>rosids</taxon>
        <taxon>fabids</taxon>
        <taxon>Fagales</taxon>
        <taxon>Juglandaceae</taxon>
        <taxon>Juglans</taxon>
    </lineage>
</organism>
<evidence type="ECO:0000313" key="13">
    <source>
        <dbReference type="RefSeq" id="XP_018825623.1"/>
    </source>
</evidence>
<evidence type="ECO:0000313" key="12">
    <source>
        <dbReference type="Proteomes" id="UP000235220"/>
    </source>
</evidence>
<evidence type="ECO:0000256" key="5">
    <source>
        <dbReference type="ARBA" id="ARBA00023004"/>
    </source>
</evidence>
<keyword evidence="3" id="KW-0223">Dioxygenase</keyword>
<dbReference type="GO" id="GO:0009416">
    <property type="term" value="P:response to light stimulus"/>
    <property type="evidence" value="ECO:0000318"/>
    <property type="project" value="GO_Central"/>
</dbReference>
<dbReference type="InterPro" id="IPR044861">
    <property type="entry name" value="IPNS-like_FE2OG_OXY"/>
</dbReference>
<comment type="catalytic activity">
    <reaction evidence="7">
        <text>gibberellin A1 + 2-oxoglutarate + O2 = gibberellin A8 + succinate + CO2</text>
        <dbReference type="Rhea" id="RHEA:15005"/>
        <dbReference type="ChEBI" id="CHEBI:15379"/>
        <dbReference type="ChEBI" id="CHEBI:16526"/>
        <dbReference type="ChEBI" id="CHEBI:16810"/>
        <dbReference type="ChEBI" id="CHEBI:30031"/>
        <dbReference type="ChEBI" id="CHEBI:58524"/>
        <dbReference type="ChEBI" id="CHEBI:58594"/>
        <dbReference type="EC" id="1.14.11.13"/>
    </reaction>
</comment>
<gene>
    <name evidence="13" type="primary">LOC108994756</name>
</gene>
<dbReference type="GO" id="GO:0046872">
    <property type="term" value="F:metal ion binding"/>
    <property type="evidence" value="ECO:0007669"/>
    <property type="project" value="UniProtKB-KW"/>
</dbReference>
<reference evidence="13" key="1">
    <citation type="submission" date="2025-08" db="UniProtKB">
        <authorList>
            <consortium name="RefSeq"/>
        </authorList>
    </citation>
    <scope>IDENTIFICATION</scope>
    <source>
        <tissue evidence="13">Leaves</tissue>
    </source>
</reference>
<accession>A0A2I4F1U3</accession>
<comment type="similarity">
    <text evidence="8">Belongs to the iron/ascorbate-dependent oxidoreductase family. GA2OX subfamily.</text>
</comment>
<proteinExistence type="inferred from homology"/>
<keyword evidence="4 10" id="KW-0560">Oxidoreductase</keyword>
<dbReference type="GeneID" id="108994756"/>
<keyword evidence="12" id="KW-1185">Reference proteome</keyword>
<dbReference type="FunCoup" id="A0A2I4F1U3">
    <property type="interactions" value="65"/>
</dbReference>
<dbReference type="AlphaFoldDB" id="A0A2I4F1U3"/>
<name>A0A2I4F1U3_JUGRE</name>
<comment type="pathway">
    <text evidence="6">Plant hormone biosynthesis; gibberellin biosynthesis.</text>
</comment>
<dbReference type="OrthoDB" id="288590at2759"/>
<evidence type="ECO:0000256" key="6">
    <source>
        <dbReference type="ARBA" id="ARBA00037909"/>
    </source>
</evidence>
<evidence type="ECO:0000256" key="7">
    <source>
        <dbReference type="ARBA" id="ARBA00052204"/>
    </source>
</evidence>
<dbReference type="Gramene" id="Jr12_09930_p1">
    <property type="protein sequence ID" value="cds.Jr12_09930_p1"/>
    <property type="gene ID" value="Jr12_09930"/>
</dbReference>
<dbReference type="Pfam" id="PF03171">
    <property type="entry name" value="2OG-FeII_Oxy"/>
    <property type="match status" value="1"/>
</dbReference>
<evidence type="ECO:0000256" key="2">
    <source>
        <dbReference type="ARBA" id="ARBA00022723"/>
    </source>
</evidence>
<comment type="pathway">
    <text evidence="1">Hormone biosynthesis.</text>
</comment>
<dbReference type="PRINTS" id="PR00682">
    <property type="entry name" value="IPNSYNTHASE"/>
</dbReference>
<evidence type="ECO:0000256" key="8">
    <source>
        <dbReference type="ARBA" id="ARBA00061282"/>
    </source>
</evidence>
<dbReference type="FunFam" id="2.60.120.330:FF:000025">
    <property type="entry name" value="Gibberellin 2-beta-dioxygenase 2"/>
    <property type="match status" value="1"/>
</dbReference>
<dbReference type="InterPro" id="IPR050231">
    <property type="entry name" value="Iron_ascorbate_oxido_reductase"/>
</dbReference>
<keyword evidence="5 10" id="KW-0408">Iron</keyword>